<dbReference type="AlphaFoldDB" id="A0A6V7XHL9"/>
<evidence type="ECO:0000313" key="1">
    <source>
        <dbReference type="EMBL" id="CAD2198735.1"/>
    </source>
</evidence>
<organism evidence="1 2">
    <name type="scientific">Meloidogyne enterolobii</name>
    <name type="common">Root-knot nematode worm</name>
    <name type="synonym">Meloidogyne mayaguensis</name>
    <dbReference type="NCBI Taxonomy" id="390850"/>
    <lineage>
        <taxon>Eukaryota</taxon>
        <taxon>Metazoa</taxon>
        <taxon>Ecdysozoa</taxon>
        <taxon>Nematoda</taxon>
        <taxon>Chromadorea</taxon>
        <taxon>Rhabditida</taxon>
        <taxon>Tylenchina</taxon>
        <taxon>Tylenchomorpha</taxon>
        <taxon>Tylenchoidea</taxon>
        <taxon>Meloidogynidae</taxon>
        <taxon>Meloidogyninae</taxon>
        <taxon>Meloidogyne</taxon>
    </lineage>
</organism>
<dbReference type="Proteomes" id="UP000580250">
    <property type="component" value="Unassembled WGS sequence"/>
</dbReference>
<comment type="caution">
    <text evidence="1">The sequence shown here is derived from an EMBL/GenBank/DDBJ whole genome shotgun (WGS) entry which is preliminary data.</text>
</comment>
<sequence length="91" mass="10562">MDYLCNIYGSPLYKYFVETNICSSISMEFIEQYHCEVIAKFYDVSSCKVSSYVSGSSSYYGKINEDDKLRLINKRVEEALAEYNSVENFDL</sequence>
<name>A0A6V7XHL9_MELEN</name>
<gene>
    <name evidence="1" type="ORF">MENT_LOCUS52074</name>
</gene>
<protein>
    <submittedName>
        <fullName evidence="1">Uncharacterized protein</fullName>
    </submittedName>
</protein>
<evidence type="ECO:0000313" key="2">
    <source>
        <dbReference type="Proteomes" id="UP000580250"/>
    </source>
</evidence>
<accession>A0A6V7XHL9</accession>
<dbReference type="EMBL" id="CAJEWN010001600">
    <property type="protein sequence ID" value="CAD2198735.1"/>
    <property type="molecule type" value="Genomic_DNA"/>
</dbReference>
<reference evidence="1 2" key="1">
    <citation type="submission" date="2020-08" db="EMBL/GenBank/DDBJ databases">
        <authorList>
            <person name="Koutsovoulos G."/>
            <person name="Danchin GJ E."/>
        </authorList>
    </citation>
    <scope>NUCLEOTIDE SEQUENCE [LARGE SCALE GENOMIC DNA]</scope>
</reference>
<proteinExistence type="predicted"/>